<dbReference type="InterPro" id="IPR000847">
    <property type="entry name" value="LysR_HTH_N"/>
</dbReference>
<evidence type="ECO:0000256" key="2">
    <source>
        <dbReference type="ARBA" id="ARBA00023015"/>
    </source>
</evidence>
<dbReference type="PANTHER" id="PTHR30419">
    <property type="entry name" value="HTH-TYPE TRANSCRIPTIONAL REGULATOR YBHD"/>
    <property type="match status" value="1"/>
</dbReference>
<dbReference type="EMBL" id="BSYI01000033">
    <property type="protein sequence ID" value="GMG84296.1"/>
    <property type="molecule type" value="Genomic_DNA"/>
</dbReference>
<organism evidence="6 7">
    <name type="scientific">Paralimibaculum aggregatum</name>
    <dbReference type="NCBI Taxonomy" id="3036245"/>
    <lineage>
        <taxon>Bacteria</taxon>
        <taxon>Pseudomonadati</taxon>
        <taxon>Pseudomonadota</taxon>
        <taxon>Alphaproteobacteria</taxon>
        <taxon>Rhodobacterales</taxon>
        <taxon>Paracoccaceae</taxon>
        <taxon>Paralimibaculum</taxon>
    </lineage>
</organism>
<evidence type="ECO:0000256" key="3">
    <source>
        <dbReference type="ARBA" id="ARBA00023125"/>
    </source>
</evidence>
<accession>A0ABQ6LP85</accession>
<dbReference type="RefSeq" id="WP_285673307.1">
    <property type="nucleotide sequence ID" value="NZ_BSYI01000033.1"/>
</dbReference>
<evidence type="ECO:0000313" key="7">
    <source>
        <dbReference type="Proteomes" id="UP001239909"/>
    </source>
</evidence>
<dbReference type="InterPro" id="IPR036390">
    <property type="entry name" value="WH_DNA-bd_sf"/>
</dbReference>
<dbReference type="Gene3D" id="1.10.10.10">
    <property type="entry name" value="Winged helix-like DNA-binding domain superfamily/Winged helix DNA-binding domain"/>
    <property type="match status" value="1"/>
</dbReference>
<comment type="caution">
    <text evidence="6">The sequence shown here is derived from an EMBL/GenBank/DDBJ whole genome shotgun (WGS) entry which is preliminary data.</text>
</comment>
<dbReference type="CDD" id="cd05466">
    <property type="entry name" value="PBP2_LTTR_substrate"/>
    <property type="match status" value="1"/>
</dbReference>
<gene>
    <name evidence="6" type="ORF">LNKW23_35110</name>
</gene>
<name>A0ABQ6LP85_9RHOB</name>
<dbReference type="InterPro" id="IPR005119">
    <property type="entry name" value="LysR_subst-bd"/>
</dbReference>
<dbReference type="PROSITE" id="PS50931">
    <property type="entry name" value="HTH_LYSR"/>
    <property type="match status" value="1"/>
</dbReference>
<comment type="similarity">
    <text evidence="1">Belongs to the LysR transcriptional regulatory family.</text>
</comment>
<keyword evidence="4" id="KW-0804">Transcription</keyword>
<keyword evidence="7" id="KW-1185">Reference proteome</keyword>
<evidence type="ECO:0000313" key="6">
    <source>
        <dbReference type="EMBL" id="GMG84296.1"/>
    </source>
</evidence>
<dbReference type="Proteomes" id="UP001239909">
    <property type="component" value="Unassembled WGS sequence"/>
</dbReference>
<dbReference type="Pfam" id="PF00126">
    <property type="entry name" value="HTH_1"/>
    <property type="match status" value="1"/>
</dbReference>
<dbReference type="Pfam" id="PF03466">
    <property type="entry name" value="LysR_substrate"/>
    <property type="match status" value="1"/>
</dbReference>
<keyword evidence="3" id="KW-0238">DNA-binding</keyword>
<dbReference type="Gene3D" id="3.40.190.290">
    <property type="match status" value="1"/>
</dbReference>
<dbReference type="SUPFAM" id="SSF46785">
    <property type="entry name" value="Winged helix' DNA-binding domain"/>
    <property type="match status" value="1"/>
</dbReference>
<sequence length="300" mass="33086">MRHLEIYRIIRTVAAVGSIRRAADPLNITASALNRSIRQFEEDFGAPVFERHARGVRLTPAGRLLLDHILDQFSELDRIRAQAGAETGTAKGHVSIAASPALQAYLLPLEIAAWRRGNPEVTFSIYMPGRTPAEQELADFRSELALVLEPVHLGGLEVIAEVPMAIHAVMAAGHRLAAAETVTLEQCFAETCVIPTEPFGMRSVLEMGMRRSGRQVSPAVEADSFELMRQYVLFDEAVCFQIPVGLTPEVDPRLAMRRLAEPWLPEARLMLAKRRGRMLSHAAEGFAAHLAERIRALADG</sequence>
<feature type="domain" description="HTH lysR-type" evidence="5">
    <location>
        <begin position="1"/>
        <end position="59"/>
    </location>
</feature>
<proteinExistence type="inferred from homology"/>
<evidence type="ECO:0000259" key="5">
    <source>
        <dbReference type="PROSITE" id="PS50931"/>
    </source>
</evidence>
<protein>
    <submittedName>
        <fullName evidence="6">LysR substrate-binding domain-containing protein</fullName>
    </submittedName>
</protein>
<evidence type="ECO:0000256" key="4">
    <source>
        <dbReference type="ARBA" id="ARBA00023163"/>
    </source>
</evidence>
<reference evidence="6 7" key="1">
    <citation type="submission" date="2023-04" db="EMBL/GenBank/DDBJ databases">
        <title>Marinoamorphus aggregata gen. nov., sp. Nov., isolate from tissue of brittle star Ophioplocus japonicus.</title>
        <authorList>
            <person name="Kawano K."/>
            <person name="Sawayama S."/>
            <person name="Nakagawa S."/>
        </authorList>
    </citation>
    <scope>NUCLEOTIDE SEQUENCE [LARGE SCALE GENOMIC DNA]</scope>
    <source>
        <strain evidence="6 7">NKW23</strain>
    </source>
</reference>
<dbReference type="InterPro" id="IPR050950">
    <property type="entry name" value="HTH-type_LysR_regulators"/>
</dbReference>
<keyword evidence="2" id="KW-0805">Transcription regulation</keyword>
<dbReference type="InterPro" id="IPR036388">
    <property type="entry name" value="WH-like_DNA-bd_sf"/>
</dbReference>
<dbReference type="SUPFAM" id="SSF53850">
    <property type="entry name" value="Periplasmic binding protein-like II"/>
    <property type="match status" value="1"/>
</dbReference>
<evidence type="ECO:0000256" key="1">
    <source>
        <dbReference type="ARBA" id="ARBA00009437"/>
    </source>
</evidence>